<feature type="domain" description="GGDEF" evidence="4">
    <location>
        <begin position="468"/>
        <end position="601"/>
    </location>
</feature>
<dbReference type="Proteomes" id="UP000182517">
    <property type="component" value="Chromosome"/>
</dbReference>
<dbReference type="STRING" id="1842532.A7E78_13250"/>
<keyword evidence="3" id="KW-0472">Membrane</keyword>
<dbReference type="InterPro" id="IPR029787">
    <property type="entry name" value="Nucleotide_cyclase"/>
</dbReference>
<proteinExistence type="predicted"/>
<evidence type="ECO:0000313" key="5">
    <source>
        <dbReference type="EMBL" id="APG28713.1"/>
    </source>
</evidence>
<feature type="transmembrane region" description="Helical" evidence="3">
    <location>
        <begin position="365"/>
        <end position="387"/>
    </location>
</feature>
<dbReference type="CDD" id="cd01949">
    <property type="entry name" value="GGDEF"/>
    <property type="match status" value="1"/>
</dbReference>
<dbReference type="Pfam" id="PF00990">
    <property type="entry name" value="GGDEF"/>
    <property type="match status" value="1"/>
</dbReference>
<gene>
    <name evidence="5" type="ORF">A7E78_13250</name>
</gene>
<dbReference type="EMBL" id="CP015519">
    <property type="protein sequence ID" value="APG28713.1"/>
    <property type="molecule type" value="Genomic_DNA"/>
</dbReference>
<dbReference type="Gene3D" id="3.30.70.270">
    <property type="match status" value="1"/>
</dbReference>
<dbReference type="SUPFAM" id="SSF55073">
    <property type="entry name" value="Nucleotide cyclase"/>
    <property type="match status" value="1"/>
</dbReference>
<dbReference type="Pfam" id="PF07695">
    <property type="entry name" value="7TMR-DISM_7TM"/>
    <property type="match status" value="1"/>
</dbReference>
<dbReference type="GO" id="GO:1902201">
    <property type="term" value="P:negative regulation of bacterial-type flagellum-dependent cell motility"/>
    <property type="evidence" value="ECO:0007669"/>
    <property type="project" value="TreeGrafter"/>
</dbReference>
<dbReference type="InterPro" id="IPR000160">
    <property type="entry name" value="GGDEF_dom"/>
</dbReference>
<protein>
    <recommendedName>
        <fullName evidence="1">diguanylate cyclase</fullName>
        <ecNumber evidence="1">2.7.7.65</ecNumber>
    </recommendedName>
</protein>
<organism evidence="5 6">
    <name type="scientific">Syntrophotalea acetylenivorans</name>
    <dbReference type="NCBI Taxonomy" id="1842532"/>
    <lineage>
        <taxon>Bacteria</taxon>
        <taxon>Pseudomonadati</taxon>
        <taxon>Thermodesulfobacteriota</taxon>
        <taxon>Desulfuromonadia</taxon>
        <taxon>Desulfuromonadales</taxon>
        <taxon>Syntrophotaleaceae</taxon>
        <taxon>Syntrophotalea</taxon>
    </lineage>
</organism>
<feature type="transmembrane region" description="Helical" evidence="3">
    <location>
        <begin position="216"/>
        <end position="235"/>
    </location>
</feature>
<evidence type="ECO:0000256" key="3">
    <source>
        <dbReference type="SAM" id="Phobius"/>
    </source>
</evidence>
<accession>A0A1L3GS05</accession>
<dbReference type="InterPro" id="IPR043128">
    <property type="entry name" value="Rev_trsase/Diguanyl_cyclase"/>
</dbReference>
<dbReference type="FunFam" id="3.30.70.270:FF:000001">
    <property type="entry name" value="Diguanylate cyclase domain protein"/>
    <property type="match status" value="1"/>
</dbReference>
<sequence length="622" mass="69457">MSFSGTTTRGILRLWLILACCCLLGGFFAGSEAVAGEVSLLRLGGGVERYEVGPHLEILEDAAGQWGIDDITKPAFNEVFTPIHSFSINRGVSASTYWVRFSLSQQKGEDSARSRKIPWLLDIGWPFFEQVNGYMVSGATSHSPPTIAPVPFYDVFRPIGGPHSKDQGLLARLPKLVSAEQTIYLRLRPNGVFFLHPVLCTVKSYLETSTLRMLCFGIYLGLLLALLLYNLFLYFCLRDRSYLWYVASIAAIGIYFLGINRLTFEFLIDYPPTTILRINLVTLSASLIALVLFARSFLQTRERVPRIDRAMQGLLILLLAALLQVPFMPLSYLNRCYLVVGGLVPFGLVISSAVCWRRGYRPARFLVLSWGIYGACGLVYALTFMGLLPFNQVTFHSFQAGSVLEAILLSFALADRINLLRQEREQLSHSERRHKELAVTDGLTGLYNRRYFETQIDLEIEGSDRLGQKLTLMMLDVDNFKVFNDRFGHQAGDHVLATLGGIMFSCVRDRDVACRYGGEEFTIILPGGQNSTAVEIYERINGELEAHRFGTEGQSAGRITMSIGVAEHLPGESAESLLRRADRALYEAKARGRNQIVIASREPEAAFFSCFDSSSSSNQPYL</sequence>
<name>A0A1L3GS05_9BACT</name>
<evidence type="ECO:0000256" key="1">
    <source>
        <dbReference type="ARBA" id="ARBA00012528"/>
    </source>
</evidence>
<reference evidence="5 6" key="1">
    <citation type="journal article" date="2017" name="Genome Announc.">
        <title>Complete Genome Sequences of Two Acetylene-Fermenting Pelobacter acetylenicus Strains.</title>
        <authorList>
            <person name="Sutton J.M."/>
            <person name="Baesman S.M."/>
            <person name="Fierst J.L."/>
            <person name="Poret-Peterson A.T."/>
            <person name="Oremland R.S."/>
            <person name="Dunlap D.S."/>
            <person name="Akob D.M."/>
        </authorList>
    </citation>
    <scope>NUCLEOTIDE SEQUENCE [LARGE SCALE GENOMIC DNA]</scope>
    <source>
        <strain evidence="5 6">SFB93</strain>
    </source>
</reference>
<feature type="transmembrane region" description="Helical" evidence="3">
    <location>
        <begin position="242"/>
        <end position="263"/>
    </location>
</feature>
<dbReference type="NCBIfam" id="TIGR00254">
    <property type="entry name" value="GGDEF"/>
    <property type="match status" value="1"/>
</dbReference>
<feature type="transmembrane region" description="Helical" evidence="3">
    <location>
        <begin position="275"/>
        <end position="298"/>
    </location>
</feature>
<keyword evidence="3" id="KW-1133">Transmembrane helix</keyword>
<dbReference type="AlphaFoldDB" id="A0A1L3GS05"/>
<comment type="catalytic activity">
    <reaction evidence="2">
        <text>2 GTP = 3',3'-c-di-GMP + 2 diphosphate</text>
        <dbReference type="Rhea" id="RHEA:24898"/>
        <dbReference type="ChEBI" id="CHEBI:33019"/>
        <dbReference type="ChEBI" id="CHEBI:37565"/>
        <dbReference type="ChEBI" id="CHEBI:58805"/>
        <dbReference type="EC" id="2.7.7.65"/>
    </reaction>
</comment>
<dbReference type="GO" id="GO:0043709">
    <property type="term" value="P:cell adhesion involved in single-species biofilm formation"/>
    <property type="evidence" value="ECO:0007669"/>
    <property type="project" value="TreeGrafter"/>
</dbReference>
<dbReference type="KEGG" id="pef:A7E78_13250"/>
<dbReference type="SMART" id="SM00267">
    <property type="entry name" value="GGDEF"/>
    <property type="match status" value="1"/>
</dbReference>
<dbReference type="PROSITE" id="PS50887">
    <property type="entry name" value="GGDEF"/>
    <property type="match status" value="1"/>
</dbReference>
<dbReference type="PANTHER" id="PTHR45138:SF9">
    <property type="entry name" value="DIGUANYLATE CYCLASE DGCM-RELATED"/>
    <property type="match status" value="1"/>
</dbReference>
<keyword evidence="3" id="KW-0812">Transmembrane</keyword>
<dbReference type="EC" id="2.7.7.65" evidence="1"/>
<dbReference type="Gene3D" id="2.60.40.2380">
    <property type="match status" value="1"/>
</dbReference>
<evidence type="ECO:0000256" key="2">
    <source>
        <dbReference type="ARBA" id="ARBA00034247"/>
    </source>
</evidence>
<keyword evidence="6" id="KW-1185">Reference proteome</keyword>
<dbReference type="OrthoDB" id="9812260at2"/>
<feature type="transmembrane region" description="Helical" evidence="3">
    <location>
        <begin position="337"/>
        <end position="356"/>
    </location>
</feature>
<dbReference type="InterPro" id="IPR011623">
    <property type="entry name" value="7TMR_DISM_rcpt_extracell_dom1"/>
</dbReference>
<dbReference type="InterPro" id="IPR011622">
    <property type="entry name" value="7TMR_DISM_rcpt_extracell_dom2"/>
</dbReference>
<evidence type="ECO:0000259" key="4">
    <source>
        <dbReference type="PROSITE" id="PS50887"/>
    </source>
</evidence>
<dbReference type="PANTHER" id="PTHR45138">
    <property type="entry name" value="REGULATORY COMPONENTS OF SENSORY TRANSDUCTION SYSTEM"/>
    <property type="match status" value="1"/>
</dbReference>
<feature type="transmembrane region" description="Helical" evidence="3">
    <location>
        <begin position="310"/>
        <end position="331"/>
    </location>
</feature>
<dbReference type="RefSeq" id="WP_072284737.1">
    <property type="nucleotide sequence ID" value="NZ_CP015519.1"/>
</dbReference>
<dbReference type="GO" id="GO:0052621">
    <property type="term" value="F:diguanylate cyclase activity"/>
    <property type="evidence" value="ECO:0007669"/>
    <property type="project" value="UniProtKB-EC"/>
</dbReference>
<dbReference type="GO" id="GO:0005886">
    <property type="term" value="C:plasma membrane"/>
    <property type="evidence" value="ECO:0007669"/>
    <property type="project" value="TreeGrafter"/>
</dbReference>
<dbReference type="Pfam" id="PF07696">
    <property type="entry name" value="7TMR-DISMED2"/>
    <property type="match status" value="1"/>
</dbReference>
<dbReference type="InterPro" id="IPR050469">
    <property type="entry name" value="Diguanylate_Cyclase"/>
</dbReference>
<evidence type="ECO:0000313" key="6">
    <source>
        <dbReference type="Proteomes" id="UP000182517"/>
    </source>
</evidence>